<feature type="region of interest" description="Disordered" evidence="2">
    <location>
        <begin position="942"/>
        <end position="971"/>
    </location>
</feature>
<keyword evidence="4" id="KW-1185">Reference proteome</keyword>
<feature type="region of interest" description="Disordered" evidence="2">
    <location>
        <begin position="1028"/>
        <end position="1082"/>
    </location>
</feature>
<feature type="coiled-coil region" evidence="1">
    <location>
        <begin position="252"/>
        <end position="336"/>
    </location>
</feature>
<evidence type="ECO:0000256" key="2">
    <source>
        <dbReference type="SAM" id="MobiDB-lite"/>
    </source>
</evidence>
<feature type="compositionally biased region" description="Low complexity" evidence="2">
    <location>
        <begin position="131"/>
        <end position="147"/>
    </location>
</feature>
<dbReference type="EMBL" id="CAJNNV010033207">
    <property type="protein sequence ID" value="CAE8642791.1"/>
    <property type="molecule type" value="Genomic_DNA"/>
</dbReference>
<evidence type="ECO:0008006" key="5">
    <source>
        <dbReference type="Google" id="ProtNLM"/>
    </source>
</evidence>
<dbReference type="OrthoDB" id="443081at2759"/>
<feature type="region of interest" description="Disordered" evidence="2">
    <location>
        <begin position="346"/>
        <end position="383"/>
    </location>
</feature>
<feature type="region of interest" description="Disordered" evidence="2">
    <location>
        <begin position="539"/>
        <end position="588"/>
    </location>
</feature>
<evidence type="ECO:0000313" key="4">
    <source>
        <dbReference type="Proteomes" id="UP000654075"/>
    </source>
</evidence>
<keyword evidence="1" id="KW-0175">Coiled coil</keyword>
<sequence length="1235" mass="131317">MNLCASTTVLTNGELRLEVGWATCPIQLQLKLATVSAIGRSQASLLAGSASASRLDGGSSLPGSGSGKTTSAAAVHQGLVSERSSATDHGPATERSSATARSGVSEPSVAPPTTPTASSVSPMAETGAMRQKQQQSLSSPAAQPLPKRQTQQVPSQGPHVAPATAGAPSETAPIIATSESAPPSSSAHKAAPPGCRDAETSGAGAAEAPSPLGAAQRVRPSTPSESASPFDAEQAQLSAQRLAADLEIERGEKLINAQLQSLRRDMEATQAEIQSARNLSEKEAKYSILQRQKESAHRLYEQKQNLVNERVRLLQLEQEEREANELLDRALNLSVDEEVQRQIHEVASSRVSRGNEDSGLPRTPSPPRPRPPSPPREWEARESHLEQLRSELAEKRRSVEQLHAERLRQRQSKEEQRLLRELKKVEEEADQLRQRPESDVESSESGSGRSAKLRAARAAVELLPDDGSSGAPIPDAFDGADLQLLSHEVSASECSEALSEAITRSSQAALSANERPSPTGSGMGAGAAALLFRPSPRLAPATDASEVRSEESAERSYSEPFEAFAGSEEADAAEAESGRGTATPVAYGRSRIPSCSSSTLSSDDLLQMEEVEVVEGQNIGFFADEWVPSPRFANLQANSTFPSFGYESSSSSAALLSPPRHQDSHLFASAAALAEDRRFGVADGNDEDMLAHSGSVSFGGPAGQDISSGGAGEEVPTTQAGQQGAGPLPCHRLFTGGATVDISDPVAKDRLANEMVSVIMDELIAESMHVVPGGIEPELRHPKPLVHASLNIDTFGEDGGSSVDSEPAVPRSPSRGTRLPTPPEDGSYSSFMQQRVSRSGPSSSVAEDHSADDESSLDFAEERAAAAAAAAAVSKQPGPAPTDVGPHRPPSPPPDVRPTDPKSRQETAELITGDLLEMLLAEVLDELEEEEKPVLFRPVAQLSSAPAPTVSPSPLEDARGSLSVVSPPPQAAQGIDTSDAVLGPFLATAFQQLGVADESSTVFGTIRPMDEWFPAVLEMMQKREGVFTGRLEAKKPPAESAEDEEEDDEDDESEEEDEDRPEAVVDPGSPSGAATLSGVRERDVESFTRLLGEALLEMAGEEVKETGPRMLGWRRPGFGEPPLSRFREKQVEEGKATSPQQTWEKVRTKLGEAVRFGSRHEPGLGDALSGAGMAERLEENRLVNMDEGIDALLEEEICSDEASWLDIRGDVREVKNQVARMIFADLINEVVAEVE</sequence>
<feature type="compositionally biased region" description="Pro residues" evidence="2">
    <location>
        <begin position="363"/>
        <end position="375"/>
    </location>
</feature>
<feature type="region of interest" description="Disordered" evidence="2">
    <location>
        <begin position="694"/>
        <end position="726"/>
    </location>
</feature>
<accession>A0A813HYH4</accession>
<feature type="compositionally biased region" description="Basic and acidic residues" evidence="2">
    <location>
        <begin position="426"/>
        <end position="438"/>
    </location>
</feature>
<feature type="compositionally biased region" description="Low complexity" evidence="2">
    <location>
        <begin position="558"/>
        <end position="567"/>
    </location>
</feature>
<feature type="region of interest" description="Disordered" evidence="2">
    <location>
        <begin position="426"/>
        <end position="456"/>
    </location>
</feature>
<organism evidence="3 4">
    <name type="scientific">Polarella glacialis</name>
    <name type="common">Dinoflagellate</name>
    <dbReference type="NCBI Taxonomy" id="89957"/>
    <lineage>
        <taxon>Eukaryota</taxon>
        <taxon>Sar</taxon>
        <taxon>Alveolata</taxon>
        <taxon>Dinophyceae</taxon>
        <taxon>Suessiales</taxon>
        <taxon>Suessiaceae</taxon>
        <taxon>Polarella</taxon>
    </lineage>
</organism>
<evidence type="ECO:0000313" key="3">
    <source>
        <dbReference type="EMBL" id="CAE8642791.1"/>
    </source>
</evidence>
<feature type="compositionally biased region" description="Low complexity" evidence="2">
    <location>
        <begin position="943"/>
        <end position="954"/>
    </location>
</feature>
<feature type="compositionally biased region" description="Basic and acidic residues" evidence="2">
    <location>
        <begin position="545"/>
        <end position="557"/>
    </location>
</feature>
<feature type="region of interest" description="Disordered" evidence="2">
    <location>
        <begin position="792"/>
        <end position="904"/>
    </location>
</feature>
<dbReference type="AlphaFoldDB" id="A0A813HYH4"/>
<feature type="compositionally biased region" description="Pro residues" evidence="2">
    <location>
        <begin position="887"/>
        <end position="896"/>
    </location>
</feature>
<feature type="compositionally biased region" description="Basic and acidic residues" evidence="2">
    <location>
        <begin position="1028"/>
        <end position="1037"/>
    </location>
</feature>
<gene>
    <name evidence="3" type="ORF">PGLA1383_LOCUS57195</name>
</gene>
<feature type="compositionally biased region" description="Low complexity" evidence="2">
    <location>
        <begin position="172"/>
        <end position="193"/>
    </location>
</feature>
<comment type="caution">
    <text evidence="3">The sequence shown here is derived from an EMBL/GenBank/DDBJ whole genome shotgun (WGS) entry which is preliminary data.</text>
</comment>
<name>A0A813HYH4_POLGL</name>
<feature type="non-terminal residue" evidence="3">
    <location>
        <position position="1"/>
    </location>
</feature>
<feature type="compositionally biased region" description="Low complexity" evidence="2">
    <location>
        <begin position="115"/>
        <end position="124"/>
    </location>
</feature>
<feature type="compositionally biased region" description="Acidic residues" evidence="2">
    <location>
        <begin position="1040"/>
        <end position="1060"/>
    </location>
</feature>
<feature type="compositionally biased region" description="Low complexity" evidence="2">
    <location>
        <begin position="52"/>
        <end position="63"/>
    </location>
</feature>
<proteinExistence type="predicted"/>
<feature type="region of interest" description="Disordered" evidence="2">
    <location>
        <begin position="52"/>
        <end position="236"/>
    </location>
</feature>
<evidence type="ECO:0000256" key="1">
    <source>
        <dbReference type="SAM" id="Coils"/>
    </source>
</evidence>
<reference evidence="3" key="1">
    <citation type="submission" date="2021-02" db="EMBL/GenBank/DDBJ databases">
        <authorList>
            <person name="Dougan E. K."/>
            <person name="Rhodes N."/>
            <person name="Thang M."/>
            <person name="Chan C."/>
        </authorList>
    </citation>
    <scope>NUCLEOTIDE SEQUENCE</scope>
</reference>
<feature type="compositionally biased region" description="Polar residues" evidence="2">
    <location>
        <begin position="827"/>
        <end position="845"/>
    </location>
</feature>
<dbReference type="Proteomes" id="UP000654075">
    <property type="component" value="Unassembled WGS sequence"/>
</dbReference>
<protein>
    <recommendedName>
        <fullName evidence="5">DUF4378 domain-containing protein</fullName>
    </recommendedName>
</protein>